<comment type="subcellular location">
    <subcellularLocation>
        <location evidence="1">Membrane</location>
    </subcellularLocation>
</comment>
<keyword evidence="3" id="KW-0677">Repeat</keyword>
<dbReference type="PANTHER" id="PTHR12546:SF55">
    <property type="entry name" value="MYOFERLIN"/>
    <property type="match status" value="1"/>
</dbReference>
<dbReference type="EMBL" id="LZPO01078165">
    <property type="protein sequence ID" value="OBS67684.1"/>
    <property type="molecule type" value="Genomic_DNA"/>
</dbReference>
<dbReference type="Pfam" id="PF08165">
    <property type="entry name" value="FerA"/>
    <property type="match status" value="1"/>
</dbReference>
<evidence type="ECO:0000256" key="1">
    <source>
        <dbReference type="ARBA" id="ARBA00004370"/>
    </source>
</evidence>
<gene>
    <name evidence="8" type="ORF">A6R68_03775</name>
</gene>
<dbReference type="Gene3D" id="3.30.1490.10">
    <property type="match status" value="1"/>
</dbReference>
<evidence type="ECO:0000259" key="6">
    <source>
        <dbReference type="SMART" id="SM01200"/>
    </source>
</evidence>
<evidence type="ECO:0000256" key="3">
    <source>
        <dbReference type="ARBA" id="ARBA00022737"/>
    </source>
</evidence>
<feature type="non-terminal residue" evidence="8">
    <location>
        <position position="261"/>
    </location>
</feature>
<dbReference type="GO" id="GO:0005543">
    <property type="term" value="F:phospholipid binding"/>
    <property type="evidence" value="ECO:0007669"/>
    <property type="project" value="TreeGrafter"/>
</dbReference>
<name>A0A1A6GP97_NEOLE</name>
<dbReference type="InterPro" id="IPR012560">
    <property type="entry name" value="Ferlin_A-domain"/>
</dbReference>
<evidence type="ECO:0000256" key="4">
    <source>
        <dbReference type="ARBA" id="ARBA00022989"/>
    </source>
</evidence>
<organism evidence="8 9">
    <name type="scientific">Neotoma lepida</name>
    <name type="common">Desert woodrat</name>
    <dbReference type="NCBI Taxonomy" id="56216"/>
    <lineage>
        <taxon>Eukaryota</taxon>
        <taxon>Metazoa</taxon>
        <taxon>Chordata</taxon>
        <taxon>Craniata</taxon>
        <taxon>Vertebrata</taxon>
        <taxon>Euteleostomi</taxon>
        <taxon>Mammalia</taxon>
        <taxon>Eutheria</taxon>
        <taxon>Euarchontoglires</taxon>
        <taxon>Glires</taxon>
        <taxon>Rodentia</taxon>
        <taxon>Myomorpha</taxon>
        <taxon>Muroidea</taxon>
        <taxon>Cricetidae</taxon>
        <taxon>Neotominae</taxon>
        <taxon>Neotoma</taxon>
    </lineage>
</organism>
<evidence type="ECO:0000259" key="7">
    <source>
        <dbReference type="SMART" id="SM01201"/>
    </source>
</evidence>
<keyword evidence="2" id="KW-0812">Transmembrane</keyword>
<proteinExistence type="predicted"/>
<dbReference type="AlphaFoldDB" id="A0A1A6GP97"/>
<accession>A0A1A6GP97</accession>
<reference evidence="8 9" key="1">
    <citation type="submission" date="2016-06" db="EMBL/GenBank/DDBJ databases">
        <title>The Draft Genome Sequence and Annotation of the Desert Woodrat Neotoma lepida.</title>
        <authorList>
            <person name="Campbell M."/>
            <person name="Oakeson K.F."/>
            <person name="Yandell M."/>
            <person name="Halpert J.R."/>
            <person name="Dearing D."/>
        </authorList>
    </citation>
    <scope>NUCLEOTIDE SEQUENCE [LARGE SCALE GENOMIC DNA]</scope>
    <source>
        <strain evidence="8">417</strain>
        <tissue evidence="8">Liver</tissue>
    </source>
</reference>
<dbReference type="GO" id="GO:0061025">
    <property type="term" value="P:membrane fusion"/>
    <property type="evidence" value="ECO:0007669"/>
    <property type="project" value="TreeGrafter"/>
</dbReference>
<dbReference type="STRING" id="56216.A0A1A6GP97"/>
<sequence>KYQRRRKYSLSAVFHSATMLQDVGEAIQFEVSIGNYGNKFDATCKPLASTTQYSRAVFDAVSEHKCGVISPRFNMQLKDLELKQNNVSPTHHFGFILLTTPGTMEEQTYLYQSNIEAVKSGIQGKIPANQLAELWLKLIDEVIEDTRYTLPVTEGKANVTILDTQIRKLRSRFLSQIHEAAMKMRSEATDVKSTLLEIEDWLDKLMQLTEENSMPDIIIWMIRGEKRLAYARIPAHQVLYSTSGGNASGKYCGKTQTILLK</sequence>
<dbReference type="Proteomes" id="UP000092124">
    <property type="component" value="Unassembled WGS sequence"/>
</dbReference>
<protein>
    <submittedName>
        <fullName evidence="8">Uncharacterized protein</fullName>
    </submittedName>
</protein>
<dbReference type="Pfam" id="PF08150">
    <property type="entry name" value="FerB"/>
    <property type="match status" value="1"/>
</dbReference>
<evidence type="ECO:0000256" key="2">
    <source>
        <dbReference type="ARBA" id="ARBA00022692"/>
    </source>
</evidence>
<evidence type="ECO:0000313" key="8">
    <source>
        <dbReference type="EMBL" id="OBS67684.1"/>
    </source>
</evidence>
<dbReference type="OrthoDB" id="270970at2759"/>
<dbReference type="InterPro" id="IPR012561">
    <property type="entry name" value="Ferlin_B-domain"/>
</dbReference>
<feature type="non-terminal residue" evidence="8">
    <location>
        <position position="1"/>
    </location>
</feature>
<dbReference type="InterPro" id="IPR037721">
    <property type="entry name" value="Ferlin"/>
</dbReference>
<keyword evidence="5" id="KW-0472">Membrane</keyword>
<feature type="domain" description="Ferlin A-domain" evidence="6">
    <location>
        <begin position="120"/>
        <end position="185"/>
    </location>
</feature>
<evidence type="ECO:0000313" key="9">
    <source>
        <dbReference type="Proteomes" id="UP000092124"/>
    </source>
</evidence>
<dbReference type="PANTHER" id="PTHR12546">
    <property type="entry name" value="FER-1-LIKE"/>
    <property type="match status" value="1"/>
</dbReference>
<evidence type="ECO:0000256" key="5">
    <source>
        <dbReference type="ARBA" id="ARBA00023136"/>
    </source>
</evidence>
<dbReference type="GO" id="GO:0005886">
    <property type="term" value="C:plasma membrane"/>
    <property type="evidence" value="ECO:0007669"/>
    <property type="project" value="TreeGrafter"/>
</dbReference>
<keyword evidence="4" id="KW-1133">Transmembrane helix</keyword>
<dbReference type="SMART" id="SM01200">
    <property type="entry name" value="FerA"/>
    <property type="match status" value="1"/>
</dbReference>
<dbReference type="GO" id="GO:0033292">
    <property type="term" value="P:T-tubule organization"/>
    <property type="evidence" value="ECO:0007669"/>
    <property type="project" value="TreeGrafter"/>
</dbReference>
<dbReference type="GO" id="GO:0001778">
    <property type="term" value="P:plasma membrane repair"/>
    <property type="evidence" value="ECO:0007669"/>
    <property type="project" value="TreeGrafter"/>
</dbReference>
<comment type="caution">
    <text evidence="8">The sequence shown here is derived from an EMBL/GenBank/DDBJ whole genome shotgun (WGS) entry which is preliminary data.</text>
</comment>
<feature type="domain" description="Ferlin B-domain" evidence="7">
    <location>
        <begin position="210"/>
        <end position="261"/>
    </location>
</feature>
<dbReference type="SMART" id="SM01201">
    <property type="entry name" value="FerB"/>
    <property type="match status" value="1"/>
</dbReference>
<keyword evidence="9" id="KW-1185">Reference proteome</keyword>